<keyword evidence="6" id="KW-0371">Homeobox</keyword>
<keyword evidence="3 8" id="KW-0862">Zinc</keyword>
<evidence type="ECO:0000256" key="2">
    <source>
        <dbReference type="ARBA" id="ARBA00022723"/>
    </source>
</evidence>
<dbReference type="Gene3D" id="2.10.110.10">
    <property type="entry name" value="Cysteine Rich Protein"/>
    <property type="match status" value="1"/>
</dbReference>
<protein>
    <recommendedName>
        <fullName evidence="9">LIM zinc-binding domain-containing protein</fullName>
    </recommendedName>
</protein>
<dbReference type="SUPFAM" id="SSF57716">
    <property type="entry name" value="Glucocorticoid receptor-like (DNA-binding domain)"/>
    <property type="match status" value="1"/>
</dbReference>
<dbReference type="CDD" id="cd09375">
    <property type="entry name" value="LIM2_Lhx1_Lhx5"/>
    <property type="match status" value="1"/>
</dbReference>
<dbReference type="SMART" id="SM00132">
    <property type="entry name" value="LIM"/>
    <property type="match status" value="1"/>
</dbReference>
<comment type="subcellular location">
    <subcellularLocation>
        <location evidence="1">Nucleus</location>
    </subcellularLocation>
</comment>
<keyword evidence="5" id="KW-0238">DNA-binding</keyword>
<dbReference type="PANTHER" id="PTHR24208">
    <property type="entry name" value="LIM/HOMEOBOX PROTEIN LHX"/>
    <property type="match status" value="1"/>
</dbReference>
<dbReference type="PROSITE" id="PS00478">
    <property type="entry name" value="LIM_DOMAIN_1"/>
    <property type="match status" value="1"/>
</dbReference>
<name>A0ABQ9K572_9CUCU</name>
<dbReference type="InterPro" id="IPR001781">
    <property type="entry name" value="Znf_LIM"/>
</dbReference>
<keyword evidence="4 8" id="KW-0440">LIM domain</keyword>
<reference evidence="10" key="1">
    <citation type="journal article" date="2023" name="Insect Mol. Biol.">
        <title>Genome sequencing provides insights into the evolution of gene families encoding plant cell wall-degrading enzymes in longhorned beetles.</title>
        <authorList>
            <person name="Shin N.R."/>
            <person name="Okamura Y."/>
            <person name="Kirsch R."/>
            <person name="Pauchet Y."/>
        </authorList>
    </citation>
    <scope>NUCLEOTIDE SEQUENCE</scope>
    <source>
        <strain evidence="10">MMC_N1</strain>
    </source>
</reference>
<proteinExistence type="predicted"/>
<evidence type="ECO:0000256" key="7">
    <source>
        <dbReference type="ARBA" id="ARBA00023242"/>
    </source>
</evidence>
<evidence type="ECO:0000259" key="9">
    <source>
        <dbReference type="PROSITE" id="PS50023"/>
    </source>
</evidence>
<evidence type="ECO:0000256" key="4">
    <source>
        <dbReference type="ARBA" id="ARBA00023038"/>
    </source>
</evidence>
<evidence type="ECO:0000313" key="11">
    <source>
        <dbReference type="Proteomes" id="UP001162164"/>
    </source>
</evidence>
<keyword evidence="2 8" id="KW-0479">Metal-binding</keyword>
<evidence type="ECO:0000256" key="1">
    <source>
        <dbReference type="ARBA" id="ARBA00004123"/>
    </source>
</evidence>
<accession>A0ABQ9K572</accession>
<evidence type="ECO:0000313" key="10">
    <source>
        <dbReference type="EMBL" id="KAJ8985196.1"/>
    </source>
</evidence>
<dbReference type="PROSITE" id="PS50023">
    <property type="entry name" value="LIM_DOMAIN_2"/>
    <property type="match status" value="1"/>
</dbReference>
<dbReference type="PANTHER" id="PTHR24208:SF105">
    <property type="entry name" value="DLIM1"/>
    <property type="match status" value="1"/>
</dbReference>
<organism evidence="10 11">
    <name type="scientific">Molorchus minor</name>
    <dbReference type="NCBI Taxonomy" id="1323400"/>
    <lineage>
        <taxon>Eukaryota</taxon>
        <taxon>Metazoa</taxon>
        <taxon>Ecdysozoa</taxon>
        <taxon>Arthropoda</taxon>
        <taxon>Hexapoda</taxon>
        <taxon>Insecta</taxon>
        <taxon>Pterygota</taxon>
        <taxon>Neoptera</taxon>
        <taxon>Endopterygota</taxon>
        <taxon>Coleoptera</taxon>
        <taxon>Polyphaga</taxon>
        <taxon>Cucujiformia</taxon>
        <taxon>Chrysomeloidea</taxon>
        <taxon>Cerambycidae</taxon>
        <taxon>Lamiinae</taxon>
        <taxon>Monochamini</taxon>
        <taxon>Molorchus</taxon>
    </lineage>
</organism>
<dbReference type="EMBL" id="JAPWTJ010000018">
    <property type="protein sequence ID" value="KAJ8985196.1"/>
    <property type="molecule type" value="Genomic_DNA"/>
</dbReference>
<dbReference type="InterPro" id="IPR049619">
    <property type="entry name" value="Lhx1/5_LIM2"/>
</dbReference>
<evidence type="ECO:0000256" key="5">
    <source>
        <dbReference type="ARBA" id="ARBA00023125"/>
    </source>
</evidence>
<evidence type="ECO:0000256" key="8">
    <source>
        <dbReference type="PROSITE-ProRule" id="PRU00125"/>
    </source>
</evidence>
<dbReference type="InterPro" id="IPR050453">
    <property type="entry name" value="LIM_Homeobox_TF"/>
</dbReference>
<dbReference type="Proteomes" id="UP001162164">
    <property type="component" value="Unassembled WGS sequence"/>
</dbReference>
<comment type="caution">
    <text evidence="10">The sequence shown here is derived from an EMBL/GenBank/DDBJ whole genome shotgun (WGS) entry which is preliminary data.</text>
</comment>
<keyword evidence="11" id="KW-1185">Reference proteome</keyword>
<evidence type="ECO:0000256" key="6">
    <source>
        <dbReference type="ARBA" id="ARBA00023155"/>
    </source>
</evidence>
<keyword evidence="7" id="KW-0539">Nucleus</keyword>
<sequence length="113" mass="12608">MRNNDNTVLTKILLSLNPTLHTTEFSNAVPRYGTKCGGCGQGISPSDLVRKARDKVFHLNCFTCLVCRKQLSTGEELYVLDDNKFICKEDYLSGNKAAVITSHHQETFVRDGV</sequence>
<feature type="domain" description="LIM zinc-binding" evidence="9">
    <location>
        <begin position="34"/>
        <end position="97"/>
    </location>
</feature>
<evidence type="ECO:0000256" key="3">
    <source>
        <dbReference type="ARBA" id="ARBA00022833"/>
    </source>
</evidence>
<gene>
    <name evidence="10" type="ORF">NQ317_018225</name>
</gene>
<dbReference type="Pfam" id="PF00412">
    <property type="entry name" value="LIM"/>
    <property type="match status" value="1"/>
</dbReference>